<evidence type="ECO:0000313" key="1">
    <source>
        <dbReference type="EMBL" id="KAJ3558352.1"/>
    </source>
</evidence>
<keyword evidence="2" id="KW-1185">Reference proteome</keyword>
<organism evidence="1 2">
    <name type="scientific">Phlebia brevispora</name>
    <dbReference type="NCBI Taxonomy" id="194682"/>
    <lineage>
        <taxon>Eukaryota</taxon>
        <taxon>Fungi</taxon>
        <taxon>Dikarya</taxon>
        <taxon>Basidiomycota</taxon>
        <taxon>Agaricomycotina</taxon>
        <taxon>Agaricomycetes</taxon>
        <taxon>Polyporales</taxon>
        <taxon>Meruliaceae</taxon>
        <taxon>Phlebia</taxon>
    </lineage>
</organism>
<comment type="caution">
    <text evidence="1">The sequence shown here is derived from an EMBL/GenBank/DDBJ whole genome shotgun (WGS) entry which is preliminary data.</text>
</comment>
<gene>
    <name evidence="1" type="ORF">NM688_g981</name>
</gene>
<evidence type="ECO:0000313" key="2">
    <source>
        <dbReference type="Proteomes" id="UP001148662"/>
    </source>
</evidence>
<dbReference type="Proteomes" id="UP001148662">
    <property type="component" value="Unassembled WGS sequence"/>
</dbReference>
<dbReference type="EMBL" id="JANHOG010000094">
    <property type="protein sequence ID" value="KAJ3558352.1"/>
    <property type="molecule type" value="Genomic_DNA"/>
</dbReference>
<name>A0ACC1TCU1_9APHY</name>
<sequence length="187" mass="20486">MQDTRGSLVSRQKQVALGVAWSELWNTSAELGTKEAFNPNKPKSCLRLRQIAYIVLRPLSSPHNPGSACLTTFSKEGPDITSSPNTAPCLDWERRAVEDAFLNVAWVTLHPIHAFPKPPNILLTALLSVVKFLLRLYPLLQVSAQPPTCIALDAFATINAHGLIADMNALGPTRVVGTHSQQNQEKQ</sequence>
<proteinExistence type="predicted"/>
<accession>A0ACC1TCU1</accession>
<reference evidence="1" key="1">
    <citation type="submission" date="2022-07" db="EMBL/GenBank/DDBJ databases">
        <title>Genome Sequence of Phlebia brevispora.</title>
        <authorList>
            <person name="Buettner E."/>
        </authorList>
    </citation>
    <scope>NUCLEOTIDE SEQUENCE</scope>
    <source>
        <strain evidence="1">MPL23</strain>
    </source>
</reference>
<protein>
    <submittedName>
        <fullName evidence="1">Uncharacterized protein</fullName>
    </submittedName>
</protein>